<dbReference type="PANTHER" id="PTHR43364:SF4">
    <property type="entry name" value="NAD(P)-LINKED OXIDOREDUCTASE SUPERFAMILY PROTEIN"/>
    <property type="match status" value="1"/>
</dbReference>
<dbReference type="EMBL" id="BMNY01000004">
    <property type="protein sequence ID" value="GGM79294.1"/>
    <property type="molecule type" value="Genomic_DNA"/>
</dbReference>
<dbReference type="RefSeq" id="WP_188681815.1">
    <property type="nucleotide sequence ID" value="NZ_BMNY01000004.1"/>
</dbReference>
<organism evidence="3 4">
    <name type="scientific">Thermogymnomonas acidicola</name>
    <dbReference type="NCBI Taxonomy" id="399579"/>
    <lineage>
        <taxon>Archaea</taxon>
        <taxon>Methanobacteriati</taxon>
        <taxon>Thermoplasmatota</taxon>
        <taxon>Thermoplasmata</taxon>
        <taxon>Thermoplasmatales</taxon>
        <taxon>Thermogymnomonas</taxon>
    </lineage>
</organism>
<dbReference type="PANTHER" id="PTHR43364">
    <property type="entry name" value="NADH-SPECIFIC METHYLGLYOXAL REDUCTASE-RELATED"/>
    <property type="match status" value="1"/>
</dbReference>
<keyword evidence="1" id="KW-0560">Oxidoreductase</keyword>
<protein>
    <submittedName>
        <fullName evidence="3">Aldo/keto reductase</fullName>
    </submittedName>
</protein>
<gene>
    <name evidence="3" type="ORF">GCM10007108_16900</name>
</gene>
<reference evidence="3" key="2">
    <citation type="submission" date="2022-09" db="EMBL/GenBank/DDBJ databases">
        <authorList>
            <person name="Sun Q."/>
            <person name="Ohkuma M."/>
        </authorList>
    </citation>
    <scope>NUCLEOTIDE SEQUENCE</scope>
    <source>
        <strain evidence="3">JCM 13583</strain>
    </source>
</reference>
<sequence length="337" mass="38316">MRYTDIGGARVSQIAIGTWHLPPSTDRYEDGILRVDRERTMAILKRAYDLGINFFDTANTYHGTVSETHLHPEKSGNSERILGEFMRGHDRASLFIATKVRAEVETFPNGGGLSRKHIMWQVRESLRRLGTDYIDLYQVHWPDPHTDEEEVMGALNDTVHSGMVHYIGVSNHPWYMVKRMIEVSERSGYERPVSAQEAYNIVTRYVERRLVPLMRSRRMTMIAYVPLAQGILTGKYLKDSGGLSRAEYTPEMREEVERHRRAASVVSETASDLGITPAQLSLAWILSMQRRLGISIVPLIGVSREEQLLEDVEAIDVSLPEWAVSRLCGLYGPDDTL</sequence>
<dbReference type="SUPFAM" id="SSF51430">
    <property type="entry name" value="NAD(P)-linked oxidoreductase"/>
    <property type="match status" value="1"/>
</dbReference>
<proteinExistence type="predicted"/>
<dbReference type="GO" id="GO:0016491">
    <property type="term" value="F:oxidoreductase activity"/>
    <property type="evidence" value="ECO:0007669"/>
    <property type="project" value="UniProtKB-KW"/>
</dbReference>
<accession>A0AA37BTJ0</accession>
<evidence type="ECO:0000313" key="4">
    <source>
        <dbReference type="Proteomes" id="UP000632195"/>
    </source>
</evidence>
<dbReference type="InterPro" id="IPR023210">
    <property type="entry name" value="NADP_OxRdtase_dom"/>
</dbReference>
<dbReference type="AlphaFoldDB" id="A0AA37BTJ0"/>
<evidence type="ECO:0000256" key="1">
    <source>
        <dbReference type="ARBA" id="ARBA00023002"/>
    </source>
</evidence>
<evidence type="ECO:0000259" key="2">
    <source>
        <dbReference type="Pfam" id="PF00248"/>
    </source>
</evidence>
<dbReference type="Gene3D" id="3.20.20.100">
    <property type="entry name" value="NADP-dependent oxidoreductase domain"/>
    <property type="match status" value="1"/>
</dbReference>
<dbReference type="InterPro" id="IPR036812">
    <property type="entry name" value="NAD(P)_OxRdtase_dom_sf"/>
</dbReference>
<keyword evidence="4" id="KW-1185">Reference proteome</keyword>
<dbReference type="Pfam" id="PF00248">
    <property type="entry name" value="Aldo_ket_red"/>
    <property type="match status" value="1"/>
</dbReference>
<comment type="caution">
    <text evidence="3">The sequence shown here is derived from an EMBL/GenBank/DDBJ whole genome shotgun (WGS) entry which is preliminary data.</text>
</comment>
<evidence type="ECO:0000313" key="3">
    <source>
        <dbReference type="EMBL" id="GGM79294.1"/>
    </source>
</evidence>
<dbReference type="Proteomes" id="UP000632195">
    <property type="component" value="Unassembled WGS sequence"/>
</dbReference>
<dbReference type="InterPro" id="IPR050523">
    <property type="entry name" value="AKR_Detox_Biosynth"/>
</dbReference>
<name>A0AA37BTJ0_9ARCH</name>
<reference evidence="3" key="1">
    <citation type="journal article" date="2014" name="Int. J. Syst. Evol. Microbiol.">
        <title>Complete genome sequence of Corynebacterium casei LMG S-19264T (=DSM 44701T), isolated from a smear-ripened cheese.</title>
        <authorList>
            <consortium name="US DOE Joint Genome Institute (JGI-PGF)"/>
            <person name="Walter F."/>
            <person name="Albersmeier A."/>
            <person name="Kalinowski J."/>
            <person name="Ruckert C."/>
        </authorList>
    </citation>
    <scope>NUCLEOTIDE SEQUENCE</scope>
    <source>
        <strain evidence="3">JCM 13583</strain>
    </source>
</reference>
<feature type="domain" description="NADP-dependent oxidoreductase" evidence="2">
    <location>
        <begin position="14"/>
        <end position="327"/>
    </location>
</feature>